<proteinExistence type="predicted"/>
<keyword evidence="3" id="KW-1185">Reference proteome</keyword>
<dbReference type="Pfam" id="PF03868">
    <property type="entry name" value="Ribosomal_L6e_N"/>
    <property type="match status" value="1"/>
</dbReference>
<evidence type="ECO:0000313" key="3">
    <source>
        <dbReference type="Proteomes" id="UP000694569"/>
    </source>
</evidence>
<reference evidence="2" key="1">
    <citation type="submission" date="2025-08" db="UniProtKB">
        <authorList>
            <consortium name="Ensembl"/>
        </authorList>
    </citation>
    <scope>IDENTIFICATION</scope>
</reference>
<evidence type="ECO:0000313" key="2">
    <source>
        <dbReference type="Ensembl" id="ENSLLEP00000040141.1"/>
    </source>
</evidence>
<dbReference type="PANTHER" id="PTHR47331:SF7">
    <property type="match status" value="1"/>
</dbReference>
<feature type="domain" description="Large ribosomal subunit protein uL6 N-terminal" evidence="1">
    <location>
        <begin position="391"/>
        <end position="441"/>
    </location>
</feature>
<dbReference type="Ensembl" id="ENSLLET00000041768.1">
    <property type="protein sequence ID" value="ENSLLEP00000040141.1"/>
    <property type="gene ID" value="ENSLLEG00000025565.1"/>
</dbReference>
<evidence type="ECO:0000259" key="1">
    <source>
        <dbReference type="Pfam" id="PF03868"/>
    </source>
</evidence>
<dbReference type="GO" id="GO:0003735">
    <property type="term" value="F:structural constituent of ribosome"/>
    <property type="evidence" value="ECO:0007669"/>
    <property type="project" value="InterPro"/>
</dbReference>
<dbReference type="InterPro" id="IPR005568">
    <property type="entry name" value="Ribosomal_uL6_N"/>
</dbReference>
<dbReference type="GeneTree" id="ENSGT00390000003682"/>
<reference evidence="2" key="2">
    <citation type="submission" date="2025-09" db="UniProtKB">
        <authorList>
            <consortium name="Ensembl"/>
        </authorList>
    </citation>
    <scope>IDENTIFICATION</scope>
</reference>
<organism evidence="2 3">
    <name type="scientific">Leptobrachium leishanense</name>
    <name type="common">Leishan spiny toad</name>
    <dbReference type="NCBI Taxonomy" id="445787"/>
    <lineage>
        <taxon>Eukaryota</taxon>
        <taxon>Metazoa</taxon>
        <taxon>Chordata</taxon>
        <taxon>Craniata</taxon>
        <taxon>Vertebrata</taxon>
        <taxon>Euteleostomi</taxon>
        <taxon>Amphibia</taxon>
        <taxon>Batrachia</taxon>
        <taxon>Anura</taxon>
        <taxon>Pelobatoidea</taxon>
        <taxon>Megophryidae</taxon>
        <taxon>Leptobrachium</taxon>
    </lineage>
</organism>
<dbReference type="PANTHER" id="PTHR47331">
    <property type="entry name" value="PHD-TYPE DOMAIN-CONTAINING PROTEIN"/>
    <property type="match status" value="1"/>
</dbReference>
<dbReference type="OrthoDB" id="9909787at2759"/>
<sequence>MVYVLDGVLLLSTLPKTANFPIKCIECDSVDHVQALHPSQYMPATSTDTPPVLMHGGETTDQEVTIVSSSCTAVCGEDLCDRSCAKICLVNIYHQDHPGKSAKVYAILDDQSNRSLARTELFDLFNIKGDSYPYTLGTCSGITEVSGRRASGIIVASLGGNLELPPLVECNHIASNKQEIPTPEAALHHPHLKAIANEIPTLVKNADILILLGKDILRVHKVRQQINCPHDAPFAQRLDLGWVIIGNVCIRKMKVPTKIASYKTNILPNGHNTYRKPCPHHYRVKEKLNSNEWQHDDQDKLNAFQSWDKTFGATVFNSTNDDNKLALAREDREFLKTIDKEFAQDANSWVAPLPSRTPREKLPNNPQQAPARFASLKRTSKKKTEAVKKMNWLHASRNPVLVRRIGKCSSSARKTLYKCKYKAPETKIERKKKEKVRATVSETVGVDKNGSTRVVTLRKMPRYYPTEDVPRKLLGHGKKPFSQHKCNLRSSITPGTILCSRQKPFTYSQLDYNCVGGSFGLERLPQHEDGLTC</sequence>
<name>A0A8C5WIB5_9ANUR</name>
<dbReference type="GO" id="GO:0006412">
    <property type="term" value="P:translation"/>
    <property type="evidence" value="ECO:0007669"/>
    <property type="project" value="InterPro"/>
</dbReference>
<dbReference type="AlphaFoldDB" id="A0A8C5WIB5"/>
<dbReference type="GO" id="GO:0005840">
    <property type="term" value="C:ribosome"/>
    <property type="evidence" value="ECO:0007669"/>
    <property type="project" value="InterPro"/>
</dbReference>
<protein>
    <recommendedName>
        <fullName evidence="1">Large ribosomal subunit protein uL6 N-terminal domain-containing protein</fullName>
    </recommendedName>
</protein>
<dbReference type="Proteomes" id="UP000694569">
    <property type="component" value="Unplaced"/>
</dbReference>
<accession>A0A8C5WIB5</accession>